<accession>A0A073K0G4</accession>
<feature type="transmembrane region" description="Helical" evidence="1">
    <location>
        <begin position="64"/>
        <end position="87"/>
    </location>
</feature>
<dbReference type="SUPFAM" id="SSF55144">
    <property type="entry name" value="LigT-like"/>
    <property type="match status" value="1"/>
</dbReference>
<evidence type="ECO:0000313" key="2">
    <source>
        <dbReference type="EMBL" id="KEK20036.1"/>
    </source>
</evidence>
<proteinExistence type="predicted"/>
<dbReference type="Gene3D" id="3.90.1140.10">
    <property type="entry name" value="Cyclic phosphodiesterase"/>
    <property type="match status" value="1"/>
</dbReference>
<keyword evidence="1" id="KW-0812">Transmembrane</keyword>
<dbReference type="eggNOG" id="COG1514">
    <property type="taxonomic scope" value="Bacteria"/>
</dbReference>
<gene>
    <name evidence="2" type="ORF">BAMA_19980</name>
</gene>
<dbReference type="EMBL" id="JOTN01000005">
    <property type="protein sequence ID" value="KEK20036.1"/>
    <property type="molecule type" value="Genomic_DNA"/>
</dbReference>
<dbReference type="Proteomes" id="UP000027822">
    <property type="component" value="Unassembled WGS sequence"/>
</dbReference>
<keyword evidence="3" id="KW-1185">Reference proteome</keyword>
<dbReference type="OrthoDB" id="463286at2"/>
<sequence>MYAVIATFDEKTTNRVKEIWKQIEKFTGVSMEGLDPHITFADYHHIDEKSYLQKLKQFTKRTSAFSVVFSSIGMFPSTGTIFLAPVVTKELQDVHRSFHEYFGDFLDNEQSYYVPDQWVPHCTIASRLDKNQSLRILEHMYGKFRVEQAALQTIKVIKVTYENNEPAIFETIGEYSLKEKG</sequence>
<dbReference type="PANTHER" id="PTHR36039">
    <property type="match status" value="1"/>
</dbReference>
<organism evidence="2 3">
    <name type="scientific">Bacillus manliponensis</name>
    <dbReference type="NCBI Taxonomy" id="574376"/>
    <lineage>
        <taxon>Bacteria</taxon>
        <taxon>Bacillati</taxon>
        <taxon>Bacillota</taxon>
        <taxon>Bacilli</taxon>
        <taxon>Bacillales</taxon>
        <taxon>Bacillaceae</taxon>
        <taxon>Bacillus</taxon>
        <taxon>Bacillus cereus group</taxon>
    </lineage>
</organism>
<dbReference type="PANTHER" id="PTHR36039:SF2">
    <property type="entry name" value="RNA LIGASE_CYCLIC NUCLEOTIDE PHOSPHODIESTERASE FAMILY PROTEIN"/>
    <property type="match status" value="1"/>
</dbReference>
<evidence type="ECO:0000313" key="3">
    <source>
        <dbReference type="Proteomes" id="UP000027822"/>
    </source>
</evidence>
<reference evidence="2 3" key="1">
    <citation type="submission" date="2014-06" db="EMBL/GenBank/DDBJ databases">
        <title>Draft genome sequence of Bacillus manliponensis JCM 15802 (MCCC 1A00708).</title>
        <authorList>
            <person name="Lai Q."/>
            <person name="Liu Y."/>
            <person name="Shao Z."/>
        </authorList>
    </citation>
    <scope>NUCLEOTIDE SEQUENCE [LARGE SCALE GENOMIC DNA]</scope>
    <source>
        <strain evidence="2 3">JCM 15802</strain>
    </source>
</reference>
<protein>
    <recommendedName>
        <fullName evidence="4">2'-5' RNA ligase</fullName>
    </recommendedName>
</protein>
<keyword evidence="1" id="KW-0472">Membrane</keyword>
<dbReference type="AlphaFoldDB" id="A0A073K0G4"/>
<comment type="caution">
    <text evidence="2">The sequence shown here is derived from an EMBL/GenBank/DDBJ whole genome shotgun (WGS) entry which is preliminary data.</text>
</comment>
<keyword evidence="1" id="KW-1133">Transmembrane helix</keyword>
<dbReference type="InterPro" id="IPR009097">
    <property type="entry name" value="Cyclic_Pdiesterase"/>
</dbReference>
<evidence type="ECO:0000256" key="1">
    <source>
        <dbReference type="SAM" id="Phobius"/>
    </source>
</evidence>
<dbReference type="Pfam" id="PF13563">
    <property type="entry name" value="2_5_RNA_ligase2"/>
    <property type="match status" value="1"/>
</dbReference>
<dbReference type="RefSeq" id="WP_034638343.1">
    <property type="nucleotide sequence ID" value="NZ_CBCSJC010000007.1"/>
</dbReference>
<evidence type="ECO:0008006" key="4">
    <source>
        <dbReference type="Google" id="ProtNLM"/>
    </source>
</evidence>
<dbReference type="STRING" id="574376.BAMA_19980"/>
<name>A0A073K0G4_9BACI</name>